<evidence type="ECO:0000313" key="5">
    <source>
        <dbReference type="EMBL" id="MFB9820763.1"/>
    </source>
</evidence>
<evidence type="ECO:0000256" key="1">
    <source>
        <dbReference type="ARBA" id="ARBA00022737"/>
    </source>
</evidence>
<evidence type="ECO:0000256" key="3">
    <source>
        <dbReference type="ARBA" id="ARBA00023326"/>
    </source>
</evidence>
<dbReference type="Pfam" id="PF00041">
    <property type="entry name" value="fn3"/>
    <property type="match status" value="1"/>
</dbReference>
<dbReference type="PRINTS" id="PR00014">
    <property type="entry name" value="FNTYPEIII"/>
</dbReference>
<dbReference type="EMBL" id="JBHMBC010000024">
    <property type="protein sequence ID" value="MFB9820763.1"/>
    <property type="molecule type" value="Genomic_DNA"/>
</dbReference>
<feature type="domain" description="Fibronectin type-III" evidence="4">
    <location>
        <begin position="85"/>
        <end position="170"/>
    </location>
</feature>
<gene>
    <name evidence="5" type="ORF">ACFFP1_14790</name>
</gene>
<keyword evidence="3" id="KW-0119">Carbohydrate metabolism</keyword>
<dbReference type="Proteomes" id="UP001589702">
    <property type="component" value="Unassembled WGS sequence"/>
</dbReference>
<sequence>TSTACRYDWMEAQVRTTSGTVLASLFKLCNNNGTWTQLSANLSAYNGQAIVLWFNVHLDGSSPADDTWMYLDDVTLTNSQTTPTAPAAPTGVTATAGNASATVSWTAPNNGGSPITSYAITPHAGATTLAPVTVTGNPPATSANITGLSNGTAYTFTVTATNAIGTSPAS</sequence>
<evidence type="ECO:0000256" key="2">
    <source>
        <dbReference type="ARBA" id="ARBA00023295"/>
    </source>
</evidence>
<feature type="non-terminal residue" evidence="5">
    <location>
        <position position="170"/>
    </location>
</feature>
<keyword evidence="2" id="KW-0326">Glycosidase</keyword>
<accession>A0ABV5Y1A5</accession>
<dbReference type="PANTHER" id="PTHR13817">
    <property type="entry name" value="TITIN"/>
    <property type="match status" value="1"/>
</dbReference>
<keyword evidence="2" id="KW-0378">Hydrolase</keyword>
<evidence type="ECO:0000259" key="4">
    <source>
        <dbReference type="PROSITE" id="PS50853"/>
    </source>
</evidence>
<reference evidence="5 6" key="1">
    <citation type="submission" date="2024-09" db="EMBL/GenBank/DDBJ databases">
        <authorList>
            <person name="Sun Q."/>
            <person name="Mori K."/>
        </authorList>
    </citation>
    <scope>NUCLEOTIDE SEQUENCE [LARGE SCALE GENOMIC DNA]</scope>
    <source>
        <strain evidence="5 6">JCM 1334</strain>
    </source>
</reference>
<dbReference type="SUPFAM" id="SSF49265">
    <property type="entry name" value="Fibronectin type III"/>
    <property type="match status" value="1"/>
</dbReference>
<dbReference type="PANTHER" id="PTHR13817:SF73">
    <property type="entry name" value="FIBRONECTIN TYPE-III DOMAIN-CONTAINING PROTEIN"/>
    <property type="match status" value="1"/>
</dbReference>
<dbReference type="PROSITE" id="PS50853">
    <property type="entry name" value="FN3"/>
    <property type="match status" value="1"/>
</dbReference>
<dbReference type="InterPro" id="IPR036116">
    <property type="entry name" value="FN3_sf"/>
</dbReference>
<organism evidence="5 6">
    <name type="scientific">Arthrobacter ramosus</name>
    <dbReference type="NCBI Taxonomy" id="1672"/>
    <lineage>
        <taxon>Bacteria</taxon>
        <taxon>Bacillati</taxon>
        <taxon>Actinomycetota</taxon>
        <taxon>Actinomycetes</taxon>
        <taxon>Micrococcales</taxon>
        <taxon>Micrococcaceae</taxon>
        <taxon>Arthrobacter</taxon>
    </lineage>
</organism>
<keyword evidence="1" id="KW-0677">Repeat</keyword>
<keyword evidence="3" id="KW-0624">Polysaccharide degradation</keyword>
<keyword evidence="6" id="KW-1185">Reference proteome</keyword>
<dbReference type="SMART" id="SM00060">
    <property type="entry name" value="FN3"/>
    <property type="match status" value="1"/>
</dbReference>
<dbReference type="CDD" id="cd00063">
    <property type="entry name" value="FN3"/>
    <property type="match status" value="1"/>
</dbReference>
<comment type="caution">
    <text evidence="5">The sequence shown here is derived from an EMBL/GenBank/DDBJ whole genome shotgun (WGS) entry which is preliminary data.</text>
</comment>
<dbReference type="InterPro" id="IPR013783">
    <property type="entry name" value="Ig-like_fold"/>
</dbReference>
<dbReference type="RefSeq" id="WP_376940646.1">
    <property type="nucleotide sequence ID" value="NZ_JBHMBC010000024.1"/>
</dbReference>
<protein>
    <submittedName>
        <fullName evidence="5">Fibronectin type III domain-containing protein</fullName>
    </submittedName>
</protein>
<dbReference type="InterPro" id="IPR050964">
    <property type="entry name" value="Striated_Muscle_Regulatory"/>
</dbReference>
<name>A0ABV5Y1A5_ARTRM</name>
<dbReference type="InterPro" id="IPR003961">
    <property type="entry name" value="FN3_dom"/>
</dbReference>
<evidence type="ECO:0000313" key="6">
    <source>
        <dbReference type="Proteomes" id="UP001589702"/>
    </source>
</evidence>
<dbReference type="Gene3D" id="2.60.40.10">
    <property type="entry name" value="Immunoglobulins"/>
    <property type="match status" value="1"/>
</dbReference>
<feature type="non-terminal residue" evidence="5">
    <location>
        <position position="1"/>
    </location>
</feature>
<proteinExistence type="predicted"/>